<feature type="region of interest" description="Disordered" evidence="1">
    <location>
        <begin position="263"/>
        <end position="311"/>
    </location>
</feature>
<feature type="region of interest" description="Disordered" evidence="1">
    <location>
        <begin position="177"/>
        <end position="196"/>
    </location>
</feature>
<sequence length="541" mass="60067">MAHEYGYWNGGRSDGGYTDGGYTTHNGPREEEWRKGAGNGHADHVCRPVIVDAMGRKRPIVCFNPISNTETYVAQTETIVFRTPAVTEYRFSAPGRVGEHKHSYPVREEEYKLGSPGRVDEQKYSYPVRVEEYKHGSPGRVDEHKYSYPVRVEYKPSSPGKVDEHKYSHPVRVEEYKHSPPANRWGRPSSPVHDRPPEVEQFITKIQTEVSEVPTRHGPLTAMNWRQHHNPPKALNGTGGYGEYGNYGKDDYWNKPNSNIIIRSDPSDGDDDYYHRNDGTKEPTITNSNGWGGRPKQAEWATPPGSKLTRPTSDIGAAVEILKEAAMPSSGQPVRFSTPAPTVPKYAETIDSKEAARRYGNFKPTPRPDLTGGTIIDSKTAQEKEASPQKLSSGCHQVINVDEDGRKRPIISFNLNNNTEPYSTKTETVKVEQVHTPSSIMKVEPVPQDYESVVSNRWGRPGAQLMIRHRSPTASSPIQVRVNPPKLATSMGCLIPLVVAAPLTMEGAVLNSASSITGPSQVLKSFLMTTLTIISMELRAS</sequence>
<evidence type="ECO:0000313" key="2">
    <source>
        <dbReference type="EMBL" id="CAN77950.1"/>
    </source>
</evidence>
<reference evidence="2" key="1">
    <citation type="journal article" date="2007" name="PLoS ONE">
        <title>The first genome sequence of an elite grapevine cultivar (Pinot noir Vitis vinifera L.): coping with a highly heterozygous genome.</title>
        <authorList>
            <person name="Velasco R."/>
            <person name="Zharkikh A."/>
            <person name="Troggio M."/>
            <person name="Cartwright D.A."/>
            <person name="Cestaro A."/>
            <person name="Pruss D."/>
            <person name="Pindo M."/>
            <person name="FitzGerald L.M."/>
            <person name="Vezzulli S."/>
            <person name="Reid J."/>
            <person name="Malacarne G."/>
            <person name="Iliev D."/>
            <person name="Coppola G."/>
            <person name="Wardell B."/>
            <person name="Micheletti D."/>
            <person name="Macalma T."/>
            <person name="Facci M."/>
            <person name="Mitchell J.T."/>
            <person name="Perazzolli M."/>
            <person name="Eldredge G."/>
            <person name="Gatto P."/>
            <person name="Oyzerski R."/>
            <person name="Moretto M."/>
            <person name="Gutin N."/>
            <person name="Stefanini M."/>
            <person name="Chen Y."/>
            <person name="Segala C."/>
            <person name="Davenport C."/>
            <person name="Dematte L."/>
            <person name="Mraz A."/>
            <person name="Battilana J."/>
            <person name="Stormo K."/>
            <person name="Costa F."/>
            <person name="Tao Q."/>
            <person name="Si-Ammour A."/>
            <person name="Harkins T."/>
            <person name="Lackey A."/>
            <person name="Perbost C."/>
            <person name="Taillon B."/>
            <person name="Stella A."/>
            <person name="Solovyev V."/>
            <person name="Fawcett J.A."/>
            <person name="Sterck L."/>
            <person name="Vandepoele K."/>
            <person name="Grando S.M."/>
            <person name="Toppo S."/>
            <person name="Moser C."/>
            <person name="Lanchbury J."/>
            <person name="Bogden R."/>
            <person name="Skolnick M."/>
            <person name="Sgaramella V."/>
            <person name="Bhatnagar S.K."/>
            <person name="Fontana P."/>
            <person name="Gutin A."/>
            <person name="Van de Peer Y."/>
            <person name="Salamini F."/>
            <person name="Viola R."/>
        </authorList>
    </citation>
    <scope>NUCLEOTIDE SEQUENCE</scope>
</reference>
<organism evidence="2">
    <name type="scientific">Vitis vinifera</name>
    <name type="common">Grape</name>
    <dbReference type="NCBI Taxonomy" id="29760"/>
    <lineage>
        <taxon>Eukaryota</taxon>
        <taxon>Viridiplantae</taxon>
        <taxon>Streptophyta</taxon>
        <taxon>Embryophyta</taxon>
        <taxon>Tracheophyta</taxon>
        <taxon>Spermatophyta</taxon>
        <taxon>Magnoliopsida</taxon>
        <taxon>eudicotyledons</taxon>
        <taxon>Gunneridae</taxon>
        <taxon>Pentapetalae</taxon>
        <taxon>rosids</taxon>
        <taxon>Vitales</taxon>
        <taxon>Vitaceae</taxon>
        <taxon>Viteae</taxon>
        <taxon>Vitis</taxon>
    </lineage>
</organism>
<accession>A5AIC9</accession>
<feature type="compositionally biased region" description="Basic and acidic residues" evidence="1">
    <location>
        <begin position="272"/>
        <end position="281"/>
    </location>
</feature>
<proteinExistence type="predicted"/>
<protein>
    <submittedName>
        <fullName evidence="2">Uncharacterized protein</fullName>
    </submittedName>
</protein>
<dbReference type="ExpressionAtlas" id="A5AIC9">
    <property type="expression patterns" value="baseline and differential"/>
</dbReference>
<gene>
    <name evidence="2" type="ORF">VITISV_016129</name>
</gene>
<dbReference type="AlphaFoldDB" id="A5AIC9"/>
<dbReference type="EMBL" id="AM427426">
    <property type="protein sequence ID" value="CAN77950.1"/>
    <property type="molecule type" value="Genomic_DNA"/>
</dbReference>
<name>A5AIC9_VITVI</name>
<evidence type="ECO:0000256" key="1">
    <source>
        <dbReference type="SAM" id="MobiDB-lite"/>
    </source>
</evidence>